<comment type="caution">
    <text evidence="1">The sequence shown here is derived from an EMBL/GenBank/DDBJ whole genome shotgun (WGS) entry which is preliminary data.</text>
</comment>
<dbReference type="Pfam" id="PF08837">
    <property type="entry name" value="DUF1810"/>
    <property type="match status" value="1"/>
</dbReference>
<name>A0A2A4HVX1_9SPHN</name>
<gene>
    <name evidence="1" type="ORF">COA17_09015</name>
</gene>
<organism evidence="1 2">
    <name type="scientific">Sphingomonas ginsenosidimutans</name>
    <dbReference type="NCBI Taxonomy" id="862134"/>
    <lineage>
        <taxon>Bacteria</taxon>
        <taxon>Pseudomonadati</taxon>
        <taxon>Pseudomonadota</taxon>
        <taxon>Alphaproteobacteria</taxon>
        <taxon>Sphingomonadales</taxon>
        <taxon>Sphingomonadaceae</taxon>
        <taxon>Sphingomonas</taxon>
    </lineage>
</organism>
<dbReference type="InterPro" id="IPR036287">
    <property type="entry name" value="Rv1873-like_sf"/>
</dbReference>
<keyword evidence="2" id="KW-1185">Reference proteome</keyword>
<dbReference type="Proteomes" id="UP000218784">
    <property type="component" value="Unassembled WGS sequence"/>
</dbReference>
<dbReference type="InterPro" id="IPR014937">
    <property type="entry name" value="DUF1810"/>
</dbReference>
<dbReference type="SUPFAM" id="SSF140736">
    <property type="entry name" value="Rv1873-like"/>
    <property type="match status" value="1"/>
</dbReference>
<dbReference type="PIRSF" id="PIRSF008546">
    <property type="entry name" value="UCP008546"/>
    <property type="match status" value="1"/>
</dbReference>
<accession>A0A2A4HVX1</accession>
<evidence type="ECO:0000313" key="2">
    <source>
        <dbReference type="Proteomes" id="UP000218784"/>
    </source>
</evidence>
<protein>
    <submittedName>
        <fullName evidence="1">Calpastatin</fullName>
    </submittedName>
</protein>
<dbReference type="RefSeq" id="WP_096611832.1">
    <property type="nucleotide sequence ID" value="NZ_NWVD01000003.1"/>
</dbReference>
<evidence type="ECO:0000313" key="1">
    <source>
        <dbReference type="EMBL" id="PCG09032.1"/>
    </source>
</evidence>
<dbReference type="AlphaFoldDB" id="A0A2A4HVX1"/>
<sequence>MELDRFVAAQSHDYAIALAELRAGAKRHHWMWYVFPQIAGLGRSTTARHYAIADLAEARAYLAHPLLGSRYIECVAAVAGHPDRSAEAMLGAVDAMKLRSSLTLFDAAGAPPIVAATLRHLFGAPDAATLALIAAN</sequence>
<dbReference type="Gene3D" id="1.25.40.380">
    <property type="entry name" value="Protein of unknown function DUF1810"/>
    <property type="match status" value="1"/>
</dbReference>
<dbReference type="EMBL" id="NWVD01000003">
    <property type="protein sequence ID" value="PCG09032.1"/>
    <property type="molecule type" value="Genomic_DNA"/>
</dbReference>
<reference evidence="1 2" key="1">
    <citation type="submission" date="2017-09" db="EMBL/GenBank/DDBJ databases">
        <title>Sphingomonas ginsenosidimutans KACC 14949, whole genome shotgun sequence.</title>
        <authorList>
            <person name="Feng G."/>
            <person name="Zhu H."/>
        </authorList>
    </citation>
    <scope>NUCLEOTIDE SEQUENCE [LARGE SCALE GENOMIC DNA]</scope>
    <source>
        <strain evidence="1 2">KACC 14949</strain>
    </source>
</reference>
<proteinExistence type="predicted"/>